<comment type="caution">
    <text evidence="1">The sequence shown here is derived from an EMBL/GenBank/DDBJ whole genome shotgun (WGS) entry which is preliminary data.</text>
</comment>
<dbReference type="EMBL" id="PVWO01000201">
    <property type="protein sequence ID" value="PSB55230.1"/>
    <property type="molecule type" value="Genomic_DNA"/>
</dbReference>
<keyword evidence="2" id="KW-1185">Reference proteome</keyword>
<dbReference type="Proteomes" id="UP000238937">
    <property type="component" value="Unassembled WGS sequence"/>
</dbReference>
<proteinExistence type="predicted"/>
<evidence type="ECO:0000313" key="1">
    <source>
        <dbReference type="EMBL" id="PSB55230.1"/>
    </source>
</evidence>
<gene>
    <name evidence="1" type="ORF">C7B77_15685</name>
</gene>
<evidence type="ECO:0000313" key="2">
    <source>
        <dbReference type="Proteomes" id="UP000238937"/>
    </source>
</evidence>
<dbReference type="RefSeq" id="WP_106306619.1">
    <property type="nucleotide sequence ID" value="NZ_PVWO01000201.1"/>
</dbReference>
<protein>
    <submittedName>
        <fullName evidence="1">Uncharacterized protein</fullName>
    </submittedName>
</protein>
<name>A0A2T1GCV5_9CYAN</name>
<organism evidence="1 2">
    <name type="scientific">Chamaesiphon polymorphus CCALA 037</name>
    <dbReference type="NCBI Taxonomy" id="2107692"/>
    <lineage>
        <taxon>Bacteria</taxon>
        <taxon>Bacillati</taxon>
        <taxon>Cyanobacteriota</taxon>
        <taxon>Cyanophyceae</taxon>
        <taxon>Gomontiellales</taxon>
        <taxon>Chamaesiphonaceae</taxon>
        <taxon>Chamaesiphon</taxon>
    </lineage>
</organism>
<sequence>MEKIKLELIEESSIHNVYTPPISFGSIPSWAIVKTFAQCEELYLNGNDEDDFTQPSLANIESGKILKGMFSCNNLGDWELSERFWFVYKPDLSTTTWFDNKPEELSQSAIVLANPIETIDSIQCYIKFHIDLVIPFSKIANYFEPTDCQIPLPGFNGLTEQTKYSYWQKYIRITDGKLMFFEAYDGSGYACEWFVCQKRDEYKAPVVILYSHSFGSFSFTVFGNCVLTCEQWENIDNCCQ</sequence>
<accession>A0A2T1GCV5</accession>
<dbReference type="AlphaFoldDB" id="A0A2T1GCV5"/>
<reference evidence="1 2" key="1">
    <citation type="submission" date="2018-03" db="EMBL/GenBank/DDBJ databases">
        <title>The ancient ancestry and fast evolution of plastids.</title>
        <authorList>
            <person name="Moore K.R."/>
            <person name="Magnabosco C."/>
            <person name="Momper L."/>
            <person name="Gold D.A."/>
            <person name="Bosak T."/>
            <person name="Fournier G.P."/>
        </authorList>
    </citation>
    <scope>NUCLEOTIDE SEQUENCE [LARGE SCALE GENOMIC DNA]</scope>
    <source>
        <strain evidence="1 2">CCALA 037</strain>
    </source>
</reference>